<comment type="pathway">
    <text evidence="4">Cofactor biosynthesis; molybdopterin biosynthesis.</text>
</comment>
<dbReference type="UniPathway" id="UPA00344"/>
<dbReference type="HAMAP" id="MF_03052">
    <property type="entry name" value="MOC2B"/>
    <property type="match status" value="1"/>
</dbReference>
<dbReference type="GO" id="GO:1990140">
    <property type="term" value="C:molybdopterin synthase complex"/>
    <property type="evidence" value="ECO:0007669"/>
    <property type="project" value="UniProtKB-UniRule"/>
</dbReference>
<dbReference type="GO" id="GO:0030366">
    <property type="term" value="F:molybdopterin synthase activity"/>
    <property type="evidence" value="ECO:0007669"/>
    <property type="project" value="UniProtKB-UniRule"/>
</dbReference>
<feature type="compositionally biased region" description="Polar residues" evidence="5">
    <location>
        <begin position="1"/>
        <end position="10"/>
    </location>
</feature>
<dbReference type="EMBL" id="KV878127">
    <property type="protein sequence ID" value="OJJ00533.1"/>
    <property type="molecule type" value="Genomic_DNA"/>
</dbReference>
<feature type="region of interest" description="Disordered" evidence="5">
    <location>
        <begin position="1"/>
        <end position="38"/>
    </location>
</feature>
<dbReference type="EC" id="2.8.1.12" evidence="4"/>
<sequence length="189" mass="20743">MSSTSQPQDTTETELLPPHLDPQTYPRTLTTTHGPNQSPIHLELTYTPLSPTTALSTISSPSSGANVLFLGTTRDTFEDRPVAQLSYTSYPALALKSLNRIATDAVGEFGLGAVYIAHRLGVVPVGESSIIVAVGAGHRGEAWRGAERVLEVVKERVEIWKREEFVDGGMEWRENRERDSSGRKKEEVI</sequence>
<keyword evidence="1 4" id="KW-0963">Cytoplasm</keyword>
<evidence type="ECO:0000256" key="4">
    <source>
        <dbReference type="HAMAP-Rule" id="MF_03052"/>
    </source>
</evidence>
<dbReference type="Gene3D" id="3.90.1170.40">
    <property type="entry name" value="Molybdopterin biosynthesis MoaE subunit"/>
    <property type="match status" value="1"/>
</dbReference>
<keyword evidence="2 4" id="KW-0808">Transferase</keyword>
<protein>
    <recommendedName>
        <fullName evidence="4">Molybdopterin synthase catalytic subunit</fullName>
        <ecNumber evidence="4">2.8.1.12</ecNumber>
    </recommendedName>
    <alternativeName>
        <fullName evidence="4">Common component for nitrate reductase and xanthine dehydrogenase protein H</fullName>
    </alternativeName>
    <alternativeName>
        <fullName evidence="4">Molybdenum cofactor synthesis protein 2 large subunit</fullName>
    </alternativeName>
    <alternativeName>
        <fullName evidence="4">Molybdenum cofactor synthesis protein 2B</fullName>
        <shortName evidence="4">MOCS2B</shortName>
    </alternativeName>
</protein>
<dbReference type="CDD" id="cd00756">
    <property type="entry name" value="MoaE"/>
    <property type="match status" value="1"/>
</dbReference>
<name>A0A1L9PGD0_ASPVE</name>
<feature type="binding site" evidence="4">
    <location>
        <begin position="138"/>
        <end position="139"/>
    </location>
    <ligand>
        <name>substrate</name>
    </ligand>
</feature>
<comment type="catalytic activity">
    <reaction evidence="4">
        <text>2 [molybdopterin-synthase sulfur-carrier protein]-C-terminal-Gly-aminoethanethioate + cyclic pyranopterin phosphate + H2O = molybdopterin + 2 [molybdopterin-synthase sulfur-carrier protein]-C-terminal Gly-Gly + 2 H(+)</text>
        <dbReference type="Rhea" id="RHEA:26333"/>
        <dbReference type="Rhea" id="RHEA-COMP:12202"/>
        <dbReference type="Rhea" id="RHEA-COMP:19907"/>
        <dbReference type="ChEBI" id="CHEBI:15377"/>
        <dbReference type="ChEBI" id="CHEBI:15378"/>
        <dbReference type="ChEBI" id="CHEBI:58698"/>
        <dbReference type="ChEBI" id="CHEBI:59648"/>
        <dbReference type="ChEBI" id="CHEBI:90778"/>
        <dbReference type="ChEBI" id="CHEBI:232372"/>
        <dbReference type="EC" id="2.8.1.12"/>
    </reaction>
</comment>
<dbReference type="Proteomes" id="UP000184073">
    <property type="component" value="Unassembled WGS sequence"/>
</dbReference>
<dbReference type="SUPFAM" id="SSF54690">
    <property type="entry name" value="Molybdopterin synthase subunit MoaE"/>
    <property type="match status" value="1"/>
</dbReference>
<feature type="binding site" evidence="4">
    <location>
        <position position="154"/>
    </location>
    <ligand>
        <name>substrate</name>
    </ligand>
</feature>
<dbReference type="AlphaFoldDB" id="A0A1L9PGD0"/>
<dbReference type="STRING" id="1036611.A0A1L9PGD0"/>
<evidence type="ECO:0000313" key="6">
    <source>
        <dbReference type="EMBL" id="OJJ00533.1"/>
    </source>
</evidence>
<dbReference type="Pfam" id="PF02391">
    <property type="entry name" value="MoaE"/>
    <property type="match status" value="1"/>
</dbReference>
<dbReference type="InterPro" id="IPR036563">
    <property type="entry name" value="MoaE_sf"/>
</dbReference>
<gene>
    <name evidence="4" type="primary">cnxH</name>
    <name evidence="6" type="ORF">ASPVEDRAFT_82098</name>
</gene>
<dbReference type="InterPro" id="IPR003448">
    <property type="entry name" value="Mopterin_biosynth_MoaE"/>
</dbReference>
<comment type="subunit">
    <text evidence="4">Heterotetramer; composed of 2 small (MOCS2A) and 2 large (MOCS2B) subunits.</text>
</comment>
<feature type="compositionally biased region" description="Polar residues" evidence="5">
    <location>
        <begin position="25"/>
        <end position="38"/>
    </location>
</feature>
<evidence type="ECO:0000256" key="1">
    <source>
        <dbReference type="ARBA" id="ARBA00022490"/>
    </source>
</evidence>
<comment type="subcellular location">
    <subcellularLocation>
        <location evidence="4">Cytoplasm</location>
    </subcellularLocation>
</comment>
<feature type="binding site" evidence="4">
    <location>
        <begin position="161"/>
        <end position="163"/>
    </location>
    <ligand>
        <name>substrate</name>
    </ligand>
</feature>
<keyword evidence="3 4" id="KW-0501">Molybdenum cofactor biosynthesis</keyword>
<keyword evidence="7" id="KW-1185">Reference proteome</keyword>
<dbReference type="OrthoDB" id="5531344at2759"/>
<dbReference type="VEuPathDB" id="FungiDB:ASPVEDRAFT_82098"/>
<comment type="similarity">
    <text evidence="4">Belongs to the MoaE family. MOCS2B subfamily.</text>
</comment>
<dbReference type="PANTHER" id="PTHR23404">
    <property type="entry name" value="MOLYBDOPTERIN SYNTHASE RELATED"/>
    <property type="match status" value="1"/>
</dbReference>
<evidence type="ECO:0000256" key="5">
    <source>
        <dbReference type="SAM" id="MobiDB-lite"/>
    </source>
</evidence>
<proteinExistence type="inferred from homology"/>
<accession>A0A1L9PGD0</accession>
<comment type="function">
    <text evidence="4">Catalytic subunit of the molybdopterin synthase complex, a complex that catalyzes the conversion of precursor Z into molybdopterin. Acts by mediating the incorporation of 2 sulfur atoms from thiocarboxylated MOCS2A into precursor Z to generate a dithiolene group.</text>
</comment>
<reference evidence="7" key="1">
    <citation type="journal article" date="2017" name="Genome Biol.">
        <title>Comparative genomics reveals high biological diversity and specific adaptations in the industrially and medically important fungal genus Aspergillus.</title>
        <authorList>
            <person name="de Vries R.P."/>
            <person name="Riley R."/>
            <person name="Wiebenga A."/>
            <person name="Aguilar-Osorio G."/>
            <person name="Amillis S."/>
            <person name="Uchima C.A."/>
            <person name="Anderluh G."/>
            <person name="Asadollahi M."/>
            <person name="Askin M."/>
            <person name="Barry K."/>
            <person name="Battaglia E."/>
            <person name="Bayram O."/>
            <person name="Benocci T."/>
            <person name="Braus-Stromeyer S.A."/>
            <person name="Caldana C."/>
            <person name="Canovas D."/>
            <person name="Cerqueira G.C."/>
            <person name="Chen F."/>
            <person name="Chen W."/>
            <person name="Choi C."/>
            <person name="Clum A."/>
            <person name="Dos Santos R.A."/>
            <person name="Damasio A.R."/>
            <person name="Diallinas G."/>
            <person name="Emri T."/>
            <person name="Fekete E."/>
            <person name="Flipphi M."/>
            <person name="Freyberg S."/>
            <person name="Gallo A."/>
            <person name="Gournas C."/>
            <person name="Habgood R."/>
            <person name="Hainaut M."/>
            <person name="Harispe M.L."/>
            <person name="Henrissat B."/>
            <person name="Hilden K.S."/>
            <person name="Hope R."/>
            <person name="Hossain A."/>
            <person name="Karabika E."/>
            <person name="Karaffa L."/>
            <person name="Karanyi Z."/>
            <person name="Krasevec N."/>
            <person name="Kuo A."/>
            <person name="Kusch H."/>
            <person name="LaButti K."/>
            <person name="Lagendijk E.L."/>
            <person name="Lapidus A."/>
            <person name="Levasseur A."/>
            <person name="Lindquist E."/>
            <person name="Lipzen A."/>
            <person name="Logrieco A.F."/>
            <person name="MacCabe A."/>
            <person name="Maekelae M.R."/>
            <person name="Malavazi I."/>
            <person name="Melin P."/>
            <person name="Meyer V."/>
            <person name="Mielnichuk N."/>
            <person name="Miskei M."/>
            <person name="Molnar A.P."/>
            <person name="Mule G."/>
            <person name="Ngan C.Y."/>
            <person name="Orejas M."/>
            <person name="Orosz E."/>
            <person name="Ouedraogo J.P."/>
            <person name="Overkamp K.M."/>
            <person name="Park H.-S."/>
            <person name="Perrone G."/>
            <person name="Piumi F."/>
            <person name="Punt P.J."/>
            <person name="Ram A.F."/>
            <person name="Ramon A."/>
            <person name="Rauscher S."/>
            <person name="Record E."/>
            <person name="Riano-Pachon D.M."/>
            <person name="Robert V."/>
            <person name="Roehrig J."/>
            <person name="Ruller R."/>
            <person name="Salamov A."/>
            <person name="Salih N.S."/>
            <person name="Samson R.A."/>
            <person name="Sandor E."/>
            <person name="Sanguinetti M."/>
            <person name="Schuetze T."/>
            <person name="Sepcic K."/>
            <person name="Shelest E."/>
            <person name="Sherlock G."/>
            <person name="Sophianopoulou V."/>
            <person name="Squina F.M."/>
            <person name="Sun H."/>
            <person name="Susca A."/>
            <person name="Todd R.B."/>
            <person name="Tsang A."/>
            <person name="Unkles S.E."/>
            <person name="van de Wiele N."/>
            <person name="van Rossen-Uffink D."/>
            <person name="Oliveira J.V."/>
            <person name="Vesth T.C."/>
            <person name="Visser J."/>
            <person name="Yu J.-H."/>
            <person name="Zhou M."/>
            <person name="Andersen M.R."/>
            <person name="Archer D.B."/>
            <person name="Baker S.E."/>
            <person name="Benoit I."/>
            <person name="Brakhage A.A."/>
            <person name="Braus G.H."/>
            <person name="Fischer R."/>
            <person name="Frisvad J.C."/>
            <person name="Goldman G.H."/>
            <person name="Houbraken J."/>
            <person name="Oakley B."/>
            <person name="Pocsi I."/>
            <person name="Scazzocchio C."/>
            <person name="Seiboth B."/>
            <person name="vanKuyk P.A."/>
            <person name="Wortman J."/>
            <person name="Dyer P.S."/>
            <person name="Grigoriev I.V."/>
        </authorList>
    </citation>
    <scope>NUCLEOTIDE SEQUENCE [LARGE SCALE GENOMIC DNA]</scope>
    <source>
        <strain evidence="7">CBS 583.65</strain>
    </source>
</reference>
<evidence type="ECO:0000256" key="3">
    <source>
        <dbReference type="ARBA" id="ARBA00023150"/>
    </source>
</evidence>
<organism evidence="6 7">
    <name type="scientific">Aspergillus versicolor CBS 583.65</name>
    <dbReference type="NCBI Taxonomy" id="1036611"/>
    <lineage>
        <taxon>Eukaryota</taxon>
        <taxon>Fungi</taxon>
        <taxon>Dikarya</taxon>
        <taxon>Ascomycota</taxon>
        <taxon>Pezizomycotina</taxon>
        <taxon>Eurotiomycetes</taxon>
        <taxon>Eurotiomycetidae</taxon>
        <taxon>Eurotiales</taxon>
        <taxon>Aspergillaceae</taxon>
        <taxon>Aspergillus</taxon>
        <taxon>Aspergillus subgen. Nidulantes</taxon>
    </lineage>
</organism>
<evidence type="ECO:0000256" key="2">
    <source>
        <dbReference type="ARBA" id="ARBA00022679"/>
    </source>
</evidence>
<dbReference type="InterPro" id="IPR028888">
    <property type="entry name" value="MOCS2B_euk"/>
</dbReference>
<dbReference type="GO" id="GO:0006777">
    <property type="term" value="P:Mo-molybdopterin cofactor biosynthetic process"/>
    <property type="evidence" value="ECO:0007669"/>
    <property type="project" value="UniProtKB-UniRule"/>
</dbReference>
<evidence type="ECO:0000313" key="7">
    <source>
        <dbReference type="Proteomes" id="UP000184073"/>
    </source>
</evidence>